<dbReference type="Pfam" id="PF24140">
    <property type="entry name" value="TPR_TNPO3_IPO13_3rd"/>
    <property type="match status" value="1"/>
</dbReference>
<dbReference type="STRING" id="946122.A0A0C2X986"/>
<feature type="coiled-coil region" evidence="1">
    <location>
        <begin position="905"/>
        <end position="932"/>
    </location>
</feature>
<evidence type="ECO:0000313" key="3">
    <source>
        <dbReference type="EMBL" id="KIL70937.1"/>
    </source>
</evidence>
<organism evidence="3 4">
    <name type="scientific">Amanita muscaria (strain Koide BX008)</name>
    <dbReference type="NCBI Taxonomy" id="946122"/>
    <lineage>
        <taxon>Eukaryota</taxon>
        <taxon>Fungi</taxon>
        <taxon>Dikarya</taxon>
        <taxon>Basidiomycota</taxon>
        <taxon>Agaricomycotina</taxon>
        <taxon>Agaricomycetes</taxon>
        <taxon>Agaricomycetidae</taxon>
        <taxon>Agaricales</taxon>
        <taxon>Pluteineae</taxon>
        <taxon>Amanitaceae</taxon>
        <taxon>Amanita</taxon>
    </lineage>
</organism>
<accession>A0A0C2X986</accession>
<dbReference type="InterPro" id="IPR001494">
    <property type="entry name" value="Importin-beta_N"/>
</dbReference>
<dbReference type="Proteomes" id="UP000054549">
    <property type="component" value="Unassembled WGS sequence"/>
</dbReference>
<feature type="domain" description="Importin N-terminal" evidence="2">
    <location>
        <begin position="26"/>
        <end position="93"/>
    </location>
</feature>
<dbReference type="FunCoup" id="A0A0C2X986">
    <property type="interactions" value="973"/>
</dbReference>
<dbReference type="Pfam" id="PF08389">
    <property type="entry name" value="Xpo1"/>
    <property type="match status" value="1"/>
</dbReference>
<dbReference type="Pfam" id="PF24138">
    <property type="entry name" value="TPR_TNPO3_IPO13_2nd"/>
    <property type="match status" value="1"/>
</dbReference>
<dbReference type="PANTHER" id="PTHR12363:SF53">
    <property type="entry name" value="MRNA TRANSPORT REGULATOR MTR10"/>
    <property type="match status" value="1"/>
</dbReference>
<dbReference type="GO" id="GO:0006606">
    <property type="term" value="P:protein import into nucleus"/>
    <property type="evidence" value="ECO:0007669"/>
    <property type="project" value="TreeGrafter"/>
</dbReference>
<keyword evidence="4" id="KW-1185">Reference proteome</keyword>
<dbReference type="GO" id="GO:0031267">
    <property type="term" value="F:small GTPase binding"/>
    <property type="evidence" value="ECO:0007669"/>
    <property type="project" value="InterPro"/>
</dbReference>
<evidence type="ECO:0000259" key="2">
    <source>
        <dbReference type="PROSITE" id="PS50166"/>
    </source>
</evidence>
<dbReference type="SUPFAM" id="SSF48371">
    <property type="entry name" value="ARM repeat"/>
    <property type="match status" value="1"/>
</dbReference>
<proteinExistence type="predicted"/>
<dbReference type="OrthoDB" id="435593at2759"/>
<dbReference type="InterPro" id="IPR057942">
    <property type="entry name" value="TPR_TNPO3_IPO13_3rd"/>
</dbReference>
<dbReference type="GO" id="GO:0005737">
    <property type="term" value="C:cytoplasm"/>
    <property type="evidence" value="ECO:0007669"/>
    <property type="project" value="TreeGrafter"/>
</dbReference>
<protein>
    <recommendedName>
        <fullName evidence="2">Importin N-terminal domain-containing protein</fullName>
    </recommendedName>
</protein>
<dbReference type="InterPro" id="IPR013598">
    <property type="entry name" value="Exportin-1/Importin-b-like"/>
</dbReference>
<dbReference type="Pfam" id="PF24139">
    <property type="entry name" value="TPR_TNPO3_IPO13_4th"/>
    <property type="match status" value="1"/>
</dbReference>
<gene>
    <name evidence="3" type="ORF">M378DRAFT_66491</name>
</gene>
<dbReference type="SMART" id="SM00913">
    <property type="entry name" value="IBN_N"/>
    <property type="match status" value="1"/>
</dbReference>
<keyword evidence="1" id="KW-0175">Coiled coil</keyword>
<dbReference type="InterPro" id="IPR058537">
    <property type="entry name" value="TPR_TNPO3_IPO13_4th"/>
</dbReference>
<dbReference type="HOGENOM" id="CLU_005996_0_1_1"/>
<dbReference type="PANTHER" id="PTHR12363">
    <property type="entry name" value="TRANSPORTIN 3 AND IMPORTIN 13"/>
    <property type="match status" value="1"/>
</dbReference>
<dbReference type="InterPro" id="IPR011989">
    <property type="entry name" value="ARM-like"/>
</dbReference>
<sequence length="932" mass="103767">MSDIQALLSAIDVFSRAPDKTSLETANAWLQDFQHSPEAWTKCNVLLSTAQVPLAAKLFAAQTIRTKVTFDLHQVDPQNLPALRDTLLENLGRYHDGPRNINIQLCLALSGLALQFSAWNNAVQQLIDSFGRNPATVPTLLQFLTVLPEEVAGNTRIPVTDQEYKERATQLLTANSKQVLDLLSMYIQATSVTLAVQAQIFGCLRSWLLAGEVSAEDLSNTSLFPCAFEALASDELFDSAVDVICELIHETQEIDENMAVIQLIVPRVIALKPQLIKDRQDPERVKGYAKIFSEAGETYRALLLQHTETFFPLVEAIGECSAYPDLDIVPITFPFWARLASMIGKKPSVTPLFIDAYRALMNVIIRHLHFPSDENMLTGQEAENFRSFRHIMGDTLKDCCLVLRSENCLLATYQMITDALARGPEAVSWQEVEAPLFALRSMGAEVDLSDQNAVPKIMDLVSQLPNHPRVRYAALLIIARYTEWIDKHPEYINPQLQYIARGFEDNDTEVCAAAGHALKYICQDCKEHLADFLPTLHNFLKTTGSSLAHDDRRQVYEAIGHVISAMPMERAAESLRTFSLDILADVHALAMKTTTPTPAELKKVGDGLDNLEILLHVVRGFGEELPAACQNSCLEAWAVFDSFLLKYGSSYDLTERVTRVLRHGLTLFGSSALPVAPAVVSRMSQGFVATGFSSFIWVAGKVVGQYGSEEDQTLRTTFQELYEQSTTKLVSILQAKSMRDIPDVLEDYVQMLLQIVDQAPDIFFQSAVLVNAFKASMAALELVHTDVVFATLELFRSIFTHDCLDPSAPSVPPKFPIYALAIRNVVDKEGYILVGYLLNGLVGDFPEESTSLVTSIIRSLAISWPVQLQAWIPPVLQQLPTTKVPNEEKSRFLTDINNAINNRQYERVKHAVNGLNRAAKKARDRRQGLQTA</sequence>
<dbReference type="InterPro" id="IPR057941">
    <property type="entry name" value="TPR_TNPO3_IPO13_2nd"/>
</dbReference>
<dbReference type="InterPro" id="IPR016024">
    <property type="entry name" value="ARM-type_fold"/>
</dbReference>
<dbReference type="PROSITE" id="PS50166">
    <property type="entry name" value="IMPORTIN_B_NT"/>
    <property type="match status" value="1"/>
</dbReference>
<dbReference type="Pfam" id="PF03810">
    <property type="entry name" value="IBN_N"/>
    <property type="match status" value="1"/>
</dbReference>
<dbReference type="Gene3D" id="1.25.10.10">
    <property type="entry name" value="Leucine-rich Repeat Variant"/>
    <property type="match status" value="1"/>
</dbReference>
<dbReference type="EMBL" id="KN818223">
    <property type="protein sequence ID" value="KIL70937.1"/>
    <property type="molecule type" value="Genomic_DNA"/>
</dbReference>
<name>A0A0C2X986_AMAMK</name>
<reference evidence="3 4" key="1">
    <citation type="submission" date="2014-04" db="EMBL/GenBank/DDBJ databases">
        <title>Evolutionary Origins and Diversification of the Mycorrhizal Mutualists.</title>
        <authorList>
            <consortium name="DOE Joint Genome Institute"/>
            <consortium name="Mycorrhizal Genomics Consortium"/>
            <person name="Kohler A."/>
            <person name="Kuo A."/>
            <person name="Nagy L.G."/>
            <person name="Floudas D."/>
            <person name="Copeland A."/>
            <person name="Barry K.W."/>
            <person name="Cichocki N."/>
            <person name="Veneault-Fourrey C."/>
            <person name="LaButti K."/>
            <person name="Lindquist E.A."/>
            <person name="Lipzen A."/>
            <person name="Lundell T."/>
            <person name="Morin E."/>
            <person name="Murat C."/>
            <person name="Riley R."/>
            <person name="Ohm R."/>
            <person name="Sun H."/>
            <person name="Tunlid A."/>
            <person name="Henrissat B."/>
            <person name="Grigoriev I.V."/>
            <person name="Hibbett D.S."/>
            <person name="Martin F."/>
        </authorList>
    </citation>
    <scope>NUCLEOTIDE SEQUENCE [LARGE SCALE GENOMIC DNA]</scope>
    <source>
        <strain evidence="3 4">Koide BX008</strain>
    </source>
</reference>
<dbReference type="InterPro" id="IPR051345">
    <property type="entry name" value="Importin_beta-like_NTR"/>
</dbReference>
<evidence type="ECO:0000256" key="1">
    <source>
        <dbReference type="SAM" id="Coils"/>
    </source>
</evidence>
<dbReference type="AlphaFoldDB" id="A0A0C2X986"/>
<dbReference type="InParanoid" id="A0A0C2X986"/>
<evidence type="ECO:0000313" key="4">
    <source>
        <dbReference type="Proteomes" id="UP000054549"/>
    </source>
</evidence>